<evidence type="ECO:0000256" key="4">
    <source>
        <dbReference type="ARBA" id="ARBA00023163"/>
    </source>
</evidence>
<keyword evidence="3" id="KW-0238">DNA-binding</keyword>
<keyword evidence="2" id="KW-0805">Transcription regulation</keyword>
<dbReference type="InterPro" id="IPR046347">
    <property type="entry name" value="bZIP_sf"/>
</dbReference>
<dbReference type="GO" id="GO:0000977">
    <property type="term" value="F:RNA polymerase II transcription regulatory region sequence-specific DNA binding"/>
    <property type="evidence" value="ECO:0007669"/>
    <property type="project" value="TreeGrafter"/>
</dbReference>
<evidence type="ECO:0000313" key="9">
    <source>
        <dbReference type="Proteomes" id="UP000054248"/>
    </source>
</evidence>
<dbReference type="EMBL" id="KN822962">
    <property type="protein sequence ID" value="KIO31565.1"/>
    <property type="molecule type" value="Genomic_DNA"/>
</dbReference>
<keyword evidence="9" id="KW-1185">Reference proteome</keyword>
<proteinExistence type="predicted"/>
<gene>
    <name evidence="8" type="ORF">M407DRAFT_219392</name>
</gene>
<evidence type="ECO:0000256" key="6">
    <source>
        <dbReference type="SAM" id="MobiDB-lite"/>
    </source>
</evidence>
<protein>
    <recommendedName>
        <fullName evidence="7">BZIP domain-containing protein</fullName>
    </recommendedName>
</protein>
<evidence type="ECO:0000256" key="2">
    <source>
        <dbReference type="ARBA" id="ARBA00023015"/>
    </source>
</evidence>
<keyword evidence="5" id="KW-0539">Nucleus</keyword>
<dbReference type="STRING" id="1051891.A0A0C3QHY0"/>
<keyword evidence="4" id="KW-0804">Transcription</keyword>
<dbReference type="GO" id="GO:0001228">
    <property type="term" value="F:DNA-binding transcription activator activity, RNA polymerase II-specific"/>
    <property type="evidence" value="ECO:0007669"/>
    <property type="project" value="TreeGrafter"/>
</dbReference>
<accession>A0A0C3QHY0</accession>
<dbReference type="PANTHER" id="PTHR13044:SF14">
    <property type="entry name" value="CRYPTOCEPHAL, ISOFORM A"/>
    <property type="match status" value="1"/>
</dbReference>
<dbReference type="SMART" id="SM00338">
    <property type="entry name" value="BRLZ"/>
    <property type="match status" value="1"/>
</dbReference>
<feature type="domain" description="BZIP" evidence="7">
    <location>
        <begin position="5"/>
        <end position="65"/>
    </location>
</feature>
<name>A0A0C3QHY0_9AGAM</name>
<dbReference type="PROSITE" id="PS50217">
    <property type="entry name" value="BZIP"/>
    <property type="match status" value="1"/>
</dbReference>
<comment type="subcellular location">
    <subcellularLocation>
        <location evidence="1">Nucleus</location>
    </subcellularLocation>
</comment>
<dbReference type="Pfam" id="PF07716">
    <property type="entry name" value="bZIP_2"/>
    <property type="match status" value="1"/>
</dbReference>
<dbReference type="HOGENOM" id="CLU_2361275_0_0_1"/>
<organism evidence="8 9">
    <name type="scientific">Tulasnella calospora MUT 4182</name>
    <dbReference type="NCBI Taxonomy" id="1051891"/>
    <lineage>
        <taxon>Eukaryota</taxon>
        <taxon>Fungi</taxon>
        <taxon>Dikarya</taxon>
        <taxon>Basidiomycota</taxon>
        <taxon>Agaricomycotina</taxon>
        <taxon>Agaricomycetes</taxon>
        <taxon>Cantharellales</taxon>
        <taxon>Tulasnellaceae</taxon>
        <taxon>Tulasnella</taxon>
    </lineage>
</organism>
<evidence type="ECO:0000256" key="1">
    <source>
        <dbReference type="ARBA" id="ARBA00004123"/>
    </source>
</evidence>
<dbReference type="Gene3D" id="1.20.5.170">
    <property type="match status" value="1"/>
</dbReference>
<reference evidence="8 9" key="1">
    <citation type="submission" date="2014-04" db="EMBL/GenBank/DDBJ databases">
        <authorList>
            <consortium name="DOE Joint Genome Institute"/>
            <person name="Kuo A."/>
            <person name="Girlanda M."/>
            <person name="Perotto S."/>
            <person name="Kohler A."/>
            <person name="Nagy L.G."/>
            <person name="Floudas D."/>
            <person name="Copeland A."/>
            <person name="Barry K.W."/>
            <person name="Cichocki N."/>
            <person name="Veneault-Fourrey C."/>
            <person name="LaButti K."/>
            <person name="Lindquist E.A."/>
            <person name="Lipzen A."/>
            <person name="Lundell T."/>
            <person name="Morin E."/>
            <person name="Murat C."/>
            <person name="Sun H."/>
            <person name="Tunlid A."/>
            <person name="Henrissat B."/>
            <person name="Grigoriev I.V."/>
            <person name="Hibbett D.S."/>
            <person name="Martin F."/>
            <person name="Nordberg H.P."/>
            <person name="Cantor M.N."/>
            <person name="Hua S.X."/>
        </authorList>
    </citation>
    <scope>NUCLEOTIDE SEQUENCE [LARGE SCALE GENOMIC DNA]</scope>
    <source>
        <strain evidence="8 9">MUT 4182</strain>
    </source>
</reference>
<evidence type="ECO:0000259" key="7">
    <source>
        <dbReference type="PROSITE" id="PS50217"/>
    </source>
</evidence>
<feature type="region of interest" description="Disordered" evidence="6">
    <location>
        <begin position="1"/>
        <end position="32"/>
    </location>
</feature>
<dbReference type="SUPFAM" id="SSF57959">
    <property type="entry name" value="Leucine zipper domain"/>
    <property type="match status" value="1"/>
</dbReference>
<evidence type="ECO:0000256" key="5">
    <source>
        <dbReference type="ARBA" id="ARBA00023242"/>
    </source>
</evidence>
<evidence type="ECO:0000256" key="3">
    <source>
        <dbReference type="ARBA" id="ARBA00023125"/>
    </source>
</evidence>
<reference evidence="9" key="2">
    <citation type="submission" date="2015-01" db="EMBL/GenBank/DDBJ databases">
        <title>Evolutionary Origins and Diversification of the Mycorrhizal Mutualists.</title>
        <authorList>
            <consortium name="DOE Joint Genome Institute"/>
            <consortium name="Mycorrhizal Genomics Consortium"/>
            <person name="Kohler A."/>
            <person name="Kuo A."/>
            <person name="Nagy L.G."/>
            <person name="Floudas D."/>
            <person name="Copeland A."/>
            <person name="Barry K.W."/>
            <person name="Cichocki N."/>
            <person name="Veneault-Fourrey C."/>
            <person name="LaButti K."/>
            <person name="Lindquist E.A."/>
            <person name="Lipzen A."/>
            <person name="Lundell T."/>
            <person name="Morin E."/>
            <person name="Murat C."/>
            <person name="Riley R."/>
            <person name="Ohm R."/>
            <person name="Sun H."/>
            <person name="Tunlid A."/>
            <person name="Henrissat B."/>
            <person name="Grigoriev I.V."/>
            <person name="Hibbett D.S."/>
            <person name="Martin F."/>
        </authorList>
    </citation>
    <scope>NUCLEOTIDE SEQUENCE [LARGE SCALE GENOMIC DNA]</scope>
    <source>
        <strain evidence="9">MUT 4182</strain>
    </source>
</reference>
<feature type="region of interest" description="Disordered" evidence="6">
    <location>
        <begin position="75"/>
        <end position="96"/>
    </location>
</feature>
<dbReference type="OrthoDB" id="1939598at2759"/>
<dbReference type="PANTHER" id="PTHR13044">
    <property type="entry name" value="ACTIVATING TRANSCRIPTION FACTOR ATF 4/5"/>
    <property type="match status" value="1"/>
</dbReference>
<dbReference type="Proteomes" id="UP000054248">
    <property type="component" value="Unassembled WGS sequence"/>
</dbReference>
<sequence length="96" mass="10833">MDDGLENSDDKRKRNTEASARFRAKKKERVQALSSKISNLETKATDLEREASDLKTENAWLKELVIMKGRRRLEVQGAASAGSRARHEGDSDSEQE</sequence>
<dbReference type="GO" id="GO:0005634">
    <property type="term" value="C:nucleus"/>
    <property type="evidence" value="ECO:0007669"/>
    <property type="project" value="UniProtKB-SubCell"/>
</dbReference>
<dbReference type="AlphaFoldDB" id="A0A0C3QHY0"/>
<dbReference type="PROSITE" id="PS00036">
    <property type="entry name" value="BZIP_BASIC"/>
    <property type="match status" value="1"/>
</dbReference>
<dbReference type="InterPro" id="IPR004827">
    <property type="entry name" value="bZIP"/>
</dbReference>
<evidence type="ECO:0000313" key="8">
    <source>
        <dbReference type="EMBL" id="KIO31565.1"/>
    </source>
</evidence>